<evidence type="ECO:0000313" key="2">
    <source>
        <dbReference type="Proteomes" id="UP000198290"/>
    </source>
</evidence>
<name>A0A3G9GG59_9NEIS</name>
<organism evidence="1 2">
    <name type="scientific">Aquitalea magnusonii</name>
    <dbReference type="NCBI Taxonomy" id="332411"/>
    <lineage>
        <taxon>Bacteria</taxon>
        <taxon>Pseudomonadati</taxon>
        <taxon>Pseudomonadota</taxon>
        <taxon>Betaproteobacteria</taxon>
        <taxon>Neisseriales</taxon>
        <taxon>Chromobacteriaceae</taxon>
        <taxon>Aquitalea</taxon>
    </lineage>
</organism>
<dbReference type="Proteomes" id="UP000198290">
    <property type="component" value="Chromosome"/>
</dbReference>
<protein>
    <submittedName>
        <fullName evidence="1">Uncharacterized protein</fullName>
    </submittedName>
</protein>
<accession>A0A3G9GG59</accession>
<dbReference type="AlphaFoldDB" id="A0A3G9GG59"/>
<reference evidence="1 2" key="2">
    <citation type="journal article" date="2017" name="Genome Announc.">
        <title>Draft genome sequence of Aquitalea magnusonii strain H3, a plant growth-promoting bacterium of duckweed Lemna minor.</title>
        <authorList>
            <person name="Ishizawa H."/>
            <person name="Kuroda M."/>
            <person name="Ike M."/>
        </authorList>
    </citation>
    <scope>NUCLEOTIDE SEQUENCE [LARGE SCALE GENOMIC DNA]</scope>
    <source>
        <strain evidence="1 2">H3</strain>
    </source>
</reference>
<sequence>MAWGCAAYSQAASRISTPLNHGGEALTIAVYGRVLNTENI</sequence>
<reference evidence="2" key="1">
    <citation type="journal article" date="2017" name="Biotechnol. Biofuels">
        <title>Evaluation of environmental bacterial communities as a factor affecting the growth of duckweed Lemna minor.</title>
        <authorList>
            <person name="Ishizawa H."/>
            <person name="Kuroda M."/>
            <person name="Morikawa M."/>
            <person name="Ike M."/>
        </authorList>
    </citation>
    <scope>NUCLEOTIDE SEQUENCE [LARGE SCALE GENOMIC DNA]</scope>
    <source>
        <strain evidence="2">H3</strain>
    </source>
</reference>
<reference evidence="2" key="3">
    <citation type="journal article" date="2017" name="Plant Physiol. Biochem.">
        <title>Differential oxidative and antioxidative response of duckweed Lemna minor toward plant growth promoting/inhibiting bacteria.</title>
        <authorList>
            <person name="Ishizawa H."/>
            <person name="Kuroda M."/>
            <person name="Morikawa M."/>
            <person name="Ike M."/>
        </authorList>
    </citation>
    <scope>NUCLEOTIDE SEQUENCE [LARGE SCALE GENOMIC DNA]</scope>
    <source>
        <strain evidence="2">H3</strain>
    </source>
</reference>
<evidence type="ECO:0000313" key="1">
    <source>
        <dbReference type="EMBL" id="BBF85823.1"/>
    </source>
</evidence>
<keyword evidence="2" id="KW-1185">Reference proteome</keyword>
<dbReference type="EMBL" id="AP018823">
    <property type="protein sequence ID" value="BBF85823.1"/>
    <property type="molecule type" value="Genomic_DNA"/>
</dbReference>
<dbReference type="KEGG" id="amah:DLM_2208"/>
<proteinExistence type="predicted"/>
<gene>
    <name evidence="1" type="ORF">DLM_2208</name>
</gene>